<feature type="signal peptide" evidence="1">
    <location>
        <begin position="1"/>
        <end position="23"/>
    </location>
</feature>
<dbReference type="Gene3D" id="1.25.40.10">
    <property type="entry name" value="Tetratricopeptide repeat domain"/>
    <property type="match status" value="1"/>
</dbReference>
<evidence type="ECO:0000313" key="3">
    <source>
        <dbReference type="Proteomes" id="UP000004295"/>
    </source>
</evidence>
<dbReference type="EMBL" id="ACNN01000037">
    <property type="protein sequence ID" value="EEN81872.1"/>
    <property type="molecule type" value="Genomic_DNA"/>
</dbReference>
<dbReference type="Pfam" id="PF14559">
    <property type="entry name" value="TPR_19"/>
    <property type="match status" value="1"/>
</dbReference>
<dbReference type="PANTHER" id="PTHR12558">
    <property type="entry name" value="CELL DIVISION CYCLE 16,23,27"/>
    <property type="match status" value="1"/>
</dbReference>
<dbReference type="Proteomes" id="UP000004295">
    <property type="component" value="Unassembled WGS sequence"/>
</dbReference>
<proteinExistence type="predicted"/>
<feature type="chain" id="PRO_5002928058" evidence="1">
    <location>
        <begin position="24"/>
        <end position="398"/>
    </location>
</feature>
<keyword evidence="1" id="KW-0732">Signal</keyword>
<keyword evidence="3" id="KW-1185">Reference proteome</keyword>
<dbReference type="eggNOG" id="COG0457">
    <property type="taxonomic scope" value="Bacteria"/>
</dbReference>
<accession>C3JD52</accession>
<sequence>MKTTKKVMSIVLTALMTSGFAMAQKANVKGAEKIADKKGDYNEARALIKAALENEETKGDPKTMYVAGYVEESNFTNENVKQLEGVEPDRAQMNKALLDMFGYYIGTIDMETAANGGSTTPGKYGKKIKDAFSNNLLYFINAGGYYMEKQNYKEALRAFSAFKQIKKLPMFVNTPIAAVDSNSMMVDFFSVINAYQTGDKQLTIKLAEEIKNVEYRRNDLIQILSQTYLESADTAKYIATMQEGLALYPNESYYSVNLINTLIQMGRTEEAISLLASAIEKAPNNAQLYDVMGKLYETTDEDKSLEWYGKALAIDPEFTESNFNMGRVYYNKAVTLKSSDKYDAATDKKITELFQKALPYLEKVYEKNPDQCYYVLAQVYYNLKMGDKYDVIKAAYGL</sequence>
<dbReference type="SUPFAM" id="SSF48452">
    <property type="entry name" value="TPR-like"/>
    <property type="match status" value="1"/>
</dbReference>
<dbReference type="PANTHER" id="PTHR12558:SF13">
    <property type="entry name" value="CELL DIVISION CYCLE PROTEIN 27 HOMOLOG"/>
    <property type="match status" value="1"/>
</dbReference>
<dbReference type="InterPro" id="IPR011990">
    <property type="entry name" value="TPR-like_helical_dom_sf"/>
</dbReference>
<dbReference type="AlphaFoldDB" id="C3JD52"/>
<comment type="caution">
    <text evidence="2">The sequence shown here is derived from an EMBL/GenBank/DDBJ whole genome shotgun (WGS) entry which is preliminary data.</text>
</comment>
<evidence type="ECO:0000256" key="1">
    <source>
        <dbReference type="SAM" id="SignalP"/>
    </source>
</evidence>
<reference evidence="2 3" key="1">
    <citation type="submission" date="2009-04" db="EMBL/GenBank/DDBJ databases">
        <authorList>
            <person name="Sebastian Y."/>
            <person name="Madupu R."/>
            <person name="Durkin A.S."/>
            <person name="Torralba M."/>
            <person name="Methe B."/>
            <person name="Sutton G.G."/>
            <person name="Strausberg R.L."/>
            <person name="Nelson K.E."/>
        </authorList>
    </citation>
    <scope>NUCLEOTIDE SEQUENCE [LARGE SCALE GENOMIC DNA]</scope>
    <source>
        <strain evidence="3">ATCC 35406 / BCRC 14492 / JCM 8526 / NCTC 13058 / HG 370</strain>
    </source>
</reference>
<protein>
    <submittedName>
        <fullName evidence="2">Tetratricopeptide repeat protein</fullName>
    </submittedName>
</protein>
<organism evidence="2 3">
    <name type="scientific">Porphyromonas endodontalis (strain ATCC 35406 / DSM 24491 / JCM 8526 / CCUG 16442 / BCRC 14492 / NCTC 13058 / HG 370)</name>
    <name type="common">Bacteroides endodontalis</name>
    <dbReference type="NCBI Taxonomy" id="553175"/>
    <lineage>
        <taxon>Bacteria</taxon>
        <taxon>Pseudomonadati</taxon>
        <taxon>Bacteroidota</taxon>
        <taxon>Bacteroidia</taxon>
        <taxon>Bacteroidales</taxon>
        <taxon>Porphyromonadaceae</taxon>
        <taxon>Porphyromonas</taxon>
    </lineage>
</organism>
<dbReference type="STRING" id="553175.POREN0001_0041"/>
<gene>
    <name evidence="2" type="ORF">POREN0001_0041</name>
</gene>
<evidence type="ECO:0000313" key="2">
    <source>
        <dbReference type="EMBL" id="EEN81872.1"/>
    </source>
</evidence>
<name>C3JD52_POREA</name>
<dbReference type="GeneID" id="93366224"/>
<dbReference type="RefSeq" id="WP_004335401.1">
    <property type="nucleotide sequence ID" value="NZ_ACNN01000037.1"/>
</dbReference>